<protein>
    <submittedName>
        <fullName evidence="2">Uncharacterized protein</fullName>
    </submittedName>
</protein>
<proteinExistence type="predicted"/>
<dbReference type="EMBL" id="CAJNOB010000012">
    <property type="protein sequence ID" value="CAF0696250.1"/>
    <property type="molecule type" value="Genomic_DNA"/>
</dbReference>
<feature type="region of interest" description="Disordered" evidence="1">
    <location>
        <begin position="1"/>
        <end position="20"/>
    </location>
</feature>
<sequence>MNEQNGSQAPGHENDGPKGLKETFYLVEPRIFFRRTVALLIVLDHSTNKLNRTYRHDAYSIHLVPHPLIWCRKRRNPAQNQPVA</sequence>
<evidence type="ECO:0000256" key="1">
    <source>
        <dbReference type="SAM" id="MobiDB-lite"/>
    </source>
</evidence>
<keyword evidence="3" id="KW-1185">Reference proteome</keyword>
<dbReference type="Proteomes" id="UP000663859">
    <property type="component" value="Unassembled WGS sequence"/>
</dbReference>
<dbReference type="AlphaFoldDB" id="A0A8J2BSD7"/>
<evidence type="ECO:0000313" key="2">
    <source>
        <dbReference type="EMBL" id="CAF0696250.1"/>
    </source>
</evidence>
<comment type="caution">
    <text evidence="2">The sequence shown here is derived from an EMBL/GenBank/DDBJ whole genome shotgun (WGS) entry which is preliminary data.</text>
</comment>
<gene>
    <name evidence="2" type="ORF">MPNT_20165</name>
</gene>
<evidence type="ECO:0000313" key="3">
    <source>
        <dbReference type="Proteomes" id="UP000663859"/>
    </source>
</evidence>
<accession>A0A8J2BSD7</accession>
<name>A0A8J2BSD7_9BACT</name>
<organism evidence="2 3">
    <name type="scientific">Candidatus Methylacidithermus pantelleriae</name>
    <dbReference type="NCBI Taxonomy" id="2744239"/>
    <lineage>
        <taxon>Bacteria</taxon>
        <taxon>Pseudomonadati</taxon>
        <taxon>Verrucomicrobiota</taxon>
        <taxon>Methylacidiphilae</taxon>
        <taxon>Methylacidiphilales</taxon>
        <taxon>Methylacidiphilaceae</taxon>
        <taxon>Candidatus Methylacidithermus</taxon>
    </lineage>
</organism>
<reference evidence="2" key="1">
    <citation type="submission" date="2021-02" db="EMBL/GenBank/DDBJ databases">
        <authorList>
            <person name="Cremers G."/>
            <person name="Picone N."/>
        </authorList>
    </citation>
    <scope>NUCLEOTIDE SEQUENCE</scope>
    <source>
        <strain evidence="2">PQ17</strain>
    </source>
</reference>